<dbReference type="PANTHER" id="PTHR24320:SF33">
    <property type="entry name" value="OXIDOREDUCTASE BLI-4, MITOCHONDRIAL-RELATED"/>
    <property type="match status" value="1"/>
</dbReference>
<proteinExistence type="inferred from homology"/>
<gene>
    <name evidence="3" type="ORF">QTJ16_005154</name>
</gene>
<organism evidence="3 4">
    <name type="scientific">Diplocarpon rosae</name>
    <dbReference type="NCBI Taxonomy" id="946125"/>
    <lineage>
        <taxon>Eukaryota</taxon>
        <taxon>Fungi</taxon>
        <taxon>Dikarya</taxon>
        <taxon>Ascomycota</taxon>
        <taxon>Pezizomycotina</taxon>
        <taxon>Leotiomycetes</taxon>
        <taxon>Helotiales</taxon>
        <taxon>Drepanopezizaceae</taxon>
        <taxon>Diplocarpon</taxon>
    </lineage>
</organism>
<dbReference type="PANTHER" id="PTHR24320">
    <property type="entry name" value="RETINOL DEHYDROGENASE"/>
    <property type="match status" value="1"/>
</dbReference>
<dbReference type="EMBL" id="JAUBYV010000007">
    <property type="protein sequence ID" value="KAK2625842.1"/>
    <property type="molecule type" value="Genomic_DNA"/>
</dbReference>
<name>A0AAD9SYG8_9HELO</name>
<reference evidence="3" key="1">
    <citation type="submission" date="2023-06" db="EMBL/GenBank/DDBJ databases">
        <title>Draft genome of Marssonina rosae.</title>
        <authorList>
            <person name="Cheng Q."/>
        </authorList>
    </citation>
    <scope>NUCLEOTIDE SEQUENCE</scope>
    <source>
        <strain evidence="3">R4</strain>
    </source>
</reference>
<dbReference type="AlphaFoldDB" id="A0AAD9SYG8"/>
<dbReference type="GO" id="GO:0016491">
    <property type="term" value="F:oxidoreductase activity"/>
    <property type="evidence" value="ECO:0007669"/>
    <property type="project" value="UniProtKB-KW"/>
</dbReference>
<keyword evidence="4" id="KW-1185">Reference proteome</keyword>
<evidence type="ECO:0000313" key="3">
    <source>
        <dbReference type="EMBL" id="KAK2625842.1"/>
    </source>
</evidence>
<dbReference type="InterPro" id="IPR036291">
    <property type="entry name" value="NAD(P)-bd_dom_sf"/>
</dbReference>
<comment type="caution">
    <text evidence="3">The sequence shown here is derived from an EMBL/GenBank/DDBJ whole genome shotgun (WGS) entry which is preliminary data.</text>
</comment>
<evidence type="ECO:0008006" key="5">
    <source>
        <dbReference type="Google" id="ProtNLM"/>
    </source>
</evidence>
<keyword evidence="2" id="KW-0560">Oxidoreductase</keyword>
<dbReference type="InterPro" id="IPR002347">
    <property type="entry name" value="SDR_fam"/>
</dbReference>
<dbReference type="SUPFAM" id="SSF51735">
    <property type="entry name" value="NAD(P)-binding Rossmann-fold domains"/>
    <property type="match status" value="1"/>
</dbReference>
<dbReference type="Proteomes" id="UP001285354">
    <property type="component" value="Unassembled WGS sequence"/>
</dbReference>
<sequence>MYRFPPRQFSRRFKTTSYKMAGVIQTVKNTIAENLGGASHSLATKETQFSLAEVPDQSSKVAVITGGSRGIGYACAHTLLERNISKLFIIASTQESLDGASSHISSTLGQSTVSKVKFLQADLADWKSLPSIAKQITDSTDRIDLLINDAARGIMTYQQTSYGVDRHMAVCHVGHVILTSHLLPLIKETAKSTSGDKVRLVMLGSNAHQATPSDCKFASLDELNQDLGPNGQYGRAKLAQMLYAKFLNRHLRSEGILANSVHPGFVETKMSTDEIHEPYPVAGYAMSVGMAPFKKSQWEGAVSAMFCATKTEEGGQYVCPPAIPEAGSKLYQDEEGELERNLMDLTISLVREKMDPEKQGCPLKLY</sequence>
<dbReference type="Pfam" id="PF00106">
    <property type="entry name" value="adh_short"/>
    <property type="match status" value="1"/>
</dbReference>
<accession>A0AAD9SYG8</accession>
<comment type="similarity">
    <text evidence="1">Belongs to the short-chain dehydrogenases/reductases (SDR) family.</text>
</comment>
<dbReference type="Gene3D" id="3.40.50.720">
    <property type="entry name" value="NAD(P)-binding Rossmann-like Domain"/>
    <property type="match status" value="1"/>
</dbReference>
<evidence type="ECO:0000256" key="1">
    <source>
        <dbReference type="ARBA" id="ARBA00006484"/>
    </source>
</evidence>
<evidence type="ECO:0000256" key="2">
    <source>
        <dbReference type="ARBA" id="ARBA00023002"/>
    </source>
</evidence>
<protein>
    <recommendedName>
        <fullName evidence="5">Retinol dehydrogenase 14</fullName>
    </recommendedName>
</protein>
<dbReference type="PRINTS" id="PR00081">
    <property type="entry name" value="GDHRDH"/>
</dbReference>
<evidence type="ECO:0000313" key="4">
    <source>
        <dbReference type="Proteomes" id="UP001285354"/>
    </source>
</evidence>